<evidence type="ECO:0000256" key="1">
    <source>
        <dbReference type="ARBA" id="ARBA00007261"/>
    </source>
</evidence>
<name>A0A916J4Q3_9PROT</name>
<evidence type="ECO:0000259" key="3">
    <source>
        <dbReference type="Pfam" id="PF00675"/>
    </source>
</evidence>
<accession>A0A916J4Q3</accession>
<dbReference type="PANTHER" id="PTHR11851">
    <property type="entry name" value="METALLOPROTEASE"/>
    <property type="match status" value="1"/>
</dbReference>
<dbReference type="EMBL" id="CAJQUM010000001">
    <property type="protein sequence ID" value="CAG4884527.1"/>
    <property type="molecule type" value="Genomic_DNA"/>
</dbReference>
<dbReference type="GO" id="GO:0046872">
    <property type="term" value="F:metal ion binding"/>
    <property type="evidence" value="ECO:0007669"/>
    <property type="project" value="InterPro"/>
</dbReference>
<dbReference type="Gene3D" id="3.30.830.10">
    <property type="entry name" value="Metalloenzyme, LuxS/M16 peptidase-like"/>
    <property type="match status" value="2"/>
</dbReference>
<dbReference type="PANTHER" id="PTHR11851:SF49">
    <property type="entry name" value="MITOCHONDRIAL-PROCESSING PEPTIDASE SUBUNIT ALPHA"/>
    <property type="match status" value="1"/>
</dbReference>
<evidence type="ECO:0000259" key="4">
    <source>
        <dbReference type="Pfam" id="PF05193"/>
    </source>
</evidence>
<comment type="similarity">
    <text evidence="1">Belongs to the peptidase M16 family.</text>
</comment>
<dbReference type="InterPro" id="IPR011249">
    <property type="entry name" value="Metalloenz_LuxS/M16"/>
</dbReference>
<feature type="domain" description="Peptidase M16 C-terminal" evidence="4">
    <location>
        <begin position="193"/>
        <end position="374"/>
    </location>
</feature>
<organism evidence="5 6">
    <name type="scientific">Georgfuchsia toluolica</name>
    <dbReference type="NCBI Taxonomy" id="424218"/>
    <lineage>
        <taxon>Bacteria</taxon>
        <taxon>Pseudomonadati</taxon>
        <taxon>Pseudomonadota</taxon>
        <taxon>Betaproteobacteria</taxon>
        <taxon>Nitrosomonadales</taxon>
        <taxon>Sterolibacteriaceae</taxon>
        <taxon>Georgfuchsia</taxon>
    </lineage>
</organism>
<keyword evidence="6" id="KW-1185">Reference proteome</keyword>
<feature type="domain" description="Peptidase M16 N-terminal" evidence="3">
    <location>
        <begin position="39"/>
        <end position="184"/>
    </location>
</feature>
<sequence>MKNPRFAKMAALMLLGAMFAAGAVHANPFETTLPNGFHVIVKEDHRAPTAVQIVWYRAGSIDEKDGSSGLAHALEHLMFKGTKKVKPGEFSKLVAAAGGRDNAFTSRDYTAYFEQVPARALPEMMMLEADRMANLQIPQKEYDPEIKVVMEERRLRTEDDPTSLVHEALNSMAFQAHPYRRPVIGWMDDLEHMNRADAEQWYKTWYAPNNALLVIAGDVSHEAVFHLAAKYYGSIKPHALPERKPQNEPEQKGKRCVVVKAPARLPYVALAWKVPKLKDVDKDREPYALQVLAAVLDGNEASRLAKNLVRGQKIAQSAGAGYDSTVRGETLFVLDGQPAEGHTVAELEAALRGEIKRIQDEGVSAEELARIKTQTIASQVFKRDSVMGQAMEIGMLEAIGMDWRDIDKMQDKVRSVTADEVQVVAKKYFGDDTLTVATLDPQPIAENAAPKKPVIHHH</sequence>
<dbReference type="SUPFAM" id="SSF63411">
    <property type="entry name" value="LuxS/MPP-like metallohydrolase"/>
    <property type="match status" value="2"/>
</dbReference>
<evidence type="ECO:0000256" key="2">
    <source>
        <dbReference type="SAM" id="SignalP"/>
    </source>
</evidence>
<dbReference type="InterPro" id="IPR011765">
    <property type="entry name" value="Pept_M16_N"/>
</dbReference>
<dbReference type="Pfam" id="PF00675">
    <property type="entry name" value="Peptidase_M16"/>
    <property type="match status" value="1"/>
</dbReference>
<feature type="signal peptide" evidence="2">
    <location>
        <begin position="1"/>
        <end position="26"/>
    </location>
</feature>
<dbReference type="AlphaFoldDB" id="A0A916J4Q3"/>
<dbReference type="Pfam" id="PF05193">
    <property type="entry name" value="Peptidase_M16_C"/>
    <property type="match status" value="1"/>
</dbReference>
<dbReference type="Proteomes" id="UP000742786">
    <property type="component" value="Unassembled WGS sequence"/>
</dbReference>
<dbReference type="InterPro" id="IPR050361">
    <property type="entry name" value="MPP/UQCRC_Complex"/>
</dbReference>
<evidence type="ECO:0000313" key="6">
    <source>
        <dbReference type="Proteomes" id="UP000742786"/>
    </source>
</evidence>
<feature type="chain" id="PRO_5037088845" evidence="2">
    <location>
        <begin position="27"/>
        <end position="458"/>
    </location>
</feature>
<comment type="caution">
    <text evidence="5">The sequence shown here is derived from an EMBL/GenBank/DDBJ whole genome shotgun (WGS) entry which is preliminary data.</text>
</comment>
<gene>
    <name evidence="5" type="ORF">GTOL_12410</name>
</gene>
<keyword evidence="2" id="KW-0732">Signal</keyword>
<dbReference type="InterPro" id="IPR007863">
    <property type="entry name" value="Peptidase_M16_C"/>
</dbReference>
<proteinExistence type="inferred from homology"/>
<evidence type="ECO:0000313" key="5">
    <source>
        <dbReference type="EMBL" id="CAG4884527.1"/>
    </source>
</evidence>
<reference evidence="5" key="1">
    <citation type="submission" date="2021-04" db="EMBL/GenBank/DDBJ databases">
        <authorList>
            <person name="Hornung B."/>
        </authorList>
    </citation>
    <scope>NUCLEOTIDE SEQUENCE</scope>
    <source>
        <strain evidence="5">G5G6</strain>
    </source>
</reference>
<protein>
    <submittedName>
        <fullName evidence="5">Peptidase M16</fullName>
    </submittedName>
</protein>